<feature type="transmembrane region" description="Helical" evidence="2">
    <location>
        <begin position="12"/>
        <end position="33"/>
    </location>
</feature>
<keyword evidence="2" id="KW-1133">Transmembrane helix</keyword>
<feature type="region of interest" description="Disordered" evidence="1">
    <location>
        <begin position="339"/>
        <end position="371"/>
    </location>
</feature>
<organism evidence="3 4">
    <name type="scientific">Dichomitus squalens</name>
    <dbReference type="NCBI Taxonomy" id="114155"/>
    <lineage>
        <taxon>Eukaryota</taxon>
        <taxon>Fungi</taxon>
        <taxon>Dikarya</taxon>
        <taxon>Basidiomycota</taxon>
        <taxon>Agaricomycotina</taxon>
        <taxon>Agaricomycetes</taxon>
        <taxon>Polyporales</taxon>
        <taxon>Polyporaceae</taxon>
        <taxon>Dichomitus</taxon>
    </lineage>
</organism>
<keyword evidence="2" id="KW-0812">Transmembrane</keyword>
<gene>
    <name evidence="3" type="ORF">BD310DRAFT_833405</name>
</gene>
<feature type="transmembrane region" description="Helical" evidence="2">
    <location>
        <begin position="265"/>
        <end position="288"/>
    </location>
</feature>
<dbReference type="Proteomes" id="UP000292082">
    <property type="component" value="Unassembled WGS sequence"/>
</dbReference>
<reference evidence="3 4" key="1">
    <citation type="submission" date="2019-01" db="EMBL/GenBank/DDBJ databases">
        <title>Draft genome sequences of three monokaryotic isolates of the white-rot basidiomycete fungus Dichomitus squalens.</title>
        <authorList>
            <consortium name="DOE Joint Genome Institute"/>
            <person name="Lopez S.C."/>
            <person name="Andreopoulos B."/>
            <person name="Pangilinan J."/>
            <person name="Lipzen A."/>
            <person name="Riley R."/>
            <person name="Ahrendt S."/>
            <person name="Ng V."/>
            <person name="Barry K."/>
            <person name="Daum C."/>
            <person name="Grigoriev I.V."/>
            <person name="Hilden K.S."/>
            <person name="Makela M.R."/>
            <person name="de Vries R.P."/>
        </authorList>
    </citation>
    <scope>NUCLEOTIDE SEQUENCE [LARGE SCALE GENOMIC DNA]</scope>
    <source>
        <strain evidence="3 4">CBS 464.89</strain>
    </source>
</reference>
<feature type="transmembrane region" description="Helical" evidence="2">
    <location>
        <begin position="238"/>
        <end position="259"/>
    </location>
</feature>
<evidence type="ECO:0000256" key="2">
    <source>
        <dbReference type="SAM" id="Phobius"/>
    </source>
</evidence>
<keyword evidence="4" id="KW-1185">Reference proteome</keyword>
<dbReference type="AlphaFoldDB" id="A0A4Q9PBI1"/>
<accession>A0A4Q9PBI1</accession>
<feature type="transmembrane region" description="Helical" evidence="2">
    <location>
        <begin position="147"/>
        <end position="168"/>
    </location>
</feature>
<keyword evidence="2" id="KW-0472">Membrane</keyword>
<feature type="compositionally biased region" description="Polar residues" evidence="1">
    <location>
        <begin position="350"/>
        <end position="364"/>
    </location>
</feature>
<sequence>MININTVNLVSGFLEFTLFGIFVLLSPVSLVLLARRHRKVYGQCHELSDDAPRWRNRLSTTWGLRRSPLILANVLLMLTVTVHFGYSAKRIILAMVNELGGGEAAVLFFTDLRERTQVARLILLVIDMFLGDVVITYRVWLVWGKNYWITLFPVLTVIGVIVAGSGMVHQFTLSHSDTGVFTEVVAPWITATCVTTVWCVDNMYLSSVIGYRVWTSNRLLRNTGVLGDGRSLLNSMAILVESAAFWTSWVVLYLIWYLTGSPLEAIGSGTAPVVIGITFMLITVRVGLGLGQETRPTTASMQWAKTSSSFNPGRGLRLREDLHRPQAISLTVTRTVERGDEADVEEDSIGDNTKAANSLPQRSGDTFEGTV</sequence>
<name>A0A4Q9PBI1_9APHY</name>
<proteinExistence type="predicted"/>
<feature type="transmembrane region" description="Helical" evidence="2">
    <location>
        <begin position="67"/>
        <end position="85"/>
    </location>
</feature>
<dbReference type="EMBL" id="ML145280">
    <property type="protein sequence ID" value="TBU51868.1"/>
    <property type="molecule type" value="Genomic_DNA"/>
</dbReference>
<evidence type="ECO:0000256" key="1">
    <source>
        <dbReference type="SAM" id="MobiDB-lite"/>
    </source>
</evidence>
<evidence type="ECO:0000313" key="4">
    <source>
        <dbReference type="Proteomes" id="UP000292082"/>
    </source>
</evidence>
<protein>
    <submittedName>
        <fullName evidence="3">Uncharacterized protein</fullName>
    </submittedName>
</protein>
<evidence type="ECO:0000313" key="3">
    <source>
        <dbReference type="EMBL" id="TBU51868.1"/>
    </source>
</evidence>
<feature type="transmembrane region" description="Helical" evidence="2">
    <location>
        <begin position="121"/>
        <end position="141"/>
    </location>
</feature>